<evidence type="ECO:0000256" key="3">
    <source>
        <dbReference type="ARBA" id="ARBA00023163"/>
    </source>
</evidence>
<dbReference type="SUPFAM" id="SSF48498">
    <property type="entry name" value="Tetracyclin repressor-like, C-terminal domain"/>
    <property type="match status" value="1"/>
</dbReference>
<protein>
    <submittedName>
        <fullName evidence="6">TetR/AcrR family transcriptional regulator</fullName>
    </submittedName>
</protein>
<reference evidence="7" key="1">
    <citation type="journal article" date="2019" name="Int. J. Syst. Evol. Microbiol.">
        <title>The Global Catalogue of Microorganisms (GCM) 10K type strain sequencing project: providing services to taxonomists for standard genome sequencing and annotation.</title>
        <authorList>
            <consortium name="The Broad Institute Genomics Platform"/>
            <consortium name="The Broad Institute Genome Sequencing Center for Infectious Disease"/>
            <person name="Wu L."/>
            <person name="Ma J."/>
        </authorList>
    </citation>
    <scope>NUCLEOTIDE SEQUENCE [LARGE SCALE GENOMIC DNA]</scope>
    <source>
        <strain evidence="7">JCM 17441</strain>
    </source>
</reference>
<evidence type="ECO:0000313" key="7">
    <source>
        <dbReference type="Proteomes" id="UP001500620"/>
    </source>
</evidence>
<dbReference type="Proteomes" id="UP001500620">
    <property type="component" value="Unassembled WGS sequence"/>
</dbReference>
<dbReference type="SUPFAM" id="SSF46689">
    <property type="entry name" value="Homeodomain-like"/>
    <property type="match status" value="1"/>
</dbReference>
<accession>A0ABP8DRZ1</accession>
<evidence type="ECO:0000313" key="6">
    <source>
        <dbReference type="EMBL" id="GAA4262513.1"/>
    </source>
</evidence>
<dbReference type="PROSITE" id="PS50977">
    <property type="entry name" value="HTH_TETR_2"/>
    <property type="match status" value="1"/>
</dbReference>
<evidence type="ECO:0000256" key="4">
    <source>
        <dbReference type="PROSITE-ProRule" id="PRU00335"/>
    </source>
</evidence>
<dbReference type="Pfam" id="PF00440">
    <property type="entry name" value="TetR_N"/>
    <property type="match status" value="1"/>
</dbReference>
<proteinExistence type="predicted"/>
<keyword evidence="7" id="KW-1185">Reference proteome</keyword>
<sequence>MPERRPRADAVRNRERVLSAAREAFAEAGPAVSLDDVARRAGVGPGTVHRHFPTKDALFAAVIADRLQDLAARAAQLSESTDPGAAFFDFFHVLATEAAQNLALSAALTDTSHLTDPIHAAGRDLESSIATLLQRAQAAGAVRPDLTTTELHAVIAGALVMEQRLPPESRGRGLRLVADGLAHRPGQ</sequence>
<name>A0ABP8DRZ1_9ACTN</name>
<organism evidence="6 7">
    <name type="scientific">Dactylosporangium darangshiense</name>
    <dbReference type="NCBI Taxonomy" id="579108"/>
    <lineage>
        <taxon>Bacteria</taxon>
        <taxon>Bacillati</taxon>
        <taxon>Actinomycetota</taxon>
        <taxon>Actinomycetes</taxon>
        <taxon>Micromonosporales</taxon>
        <taxon>Micromonosporaceae</taxon>
        <taxon>Dactylosporangium</taxon>
    </lineage>
</organism>
<dbReference type="RefSeq" id="WP_345140046.1">
    <property type="nucleotide sequence ID" value="NZ_BAABAT010000052.1"/>
</dbReference>
<gene>
    <name evidence="6" type="ORF">GCM10022255_099440</name>
</gene>
<comment type="caution">
    <text evidence="6">The sequence shown here is derived from an EMBL/GenBank/DDBJ whole genome shotgun (WGS) entry which is preliminary data.</text>
</comment>
<keyword evidence="2 4" id="KW-0238">DNA-binding</keyword>
<dbReference type="InterPro" id="IPR036271">
    <property type="entry name" value="Tet_transcr_reg_TetR-rel_C_sf"/>
</dbReference>
<feature type="domain" description="HTH tetR-type" evidence="5">
    <location>
        <begin position="11"/>
        <end position="70"/>
    </location>
</feature>
<dbReference type="Pfam" id="PF21597">
    <property type="entry name" value="TetR_C_43"/>
    <property type="match status" value="1"/>
</dbReference>
<dbReference type="InterPro" id="IPR049445">
    <property type="entry name" value="TetR_SbtR-like_C"/>
</dbReference>
<dbReference type="Gene3D" id="1.10.357.10">
    <property type="entry name" value="Tetracycline Repressor, domain 2"/>
    <property type="match status" value="1"/>
</dbReference>
<feature type="DNA-binding region" description="H-T-H motif" evidence="4">
    <location>
        <begin position="33"/>
        <end position="52"/>
    </location>
</feature>
<evidence type="ECO:0000256" key="1">
    <source>
        <dbReference type="ARBA" id="ARBA00023015"/>
    </source>
</evidence>
<dbReference type="PROSITE" id="PS01081">
    <property type="entry name" value="HTH_TETR_1"/>
    <property type="match status" value="1"/>
</dbReference>
<keyword evidence="1" id="KW-0805">Transcription regulation</keyword>
<dbReference type="InterPro" id="IPR001647">
    <property type="entry name" value="HTH_TetR"/>
</dbReference>
<evidence type="ECO:0000256" key="2">
    <source>
        <dbReference type="ARBA" id="ARBA00023125"/>
    </source>
</evidence>
<dbReference type="PANTHER" id="PTHR30055">
    <property type="entry name" value="HTH-TYPE TRANSCRIPTIONAL REGULATOR RUTR"/>
    <property type="match status" value="1"/>
</dbReference>
<dbReference type="PANTHER" id="PTHR30055:SF234">
    <property type="entry name" value="HTH-TYPE TRANSCRIPTIONAL REGULATOR BETI"/>
    <property type="match status" value="1"/>
</dbReference>
<keyword evidence="3" id="KW-0804">Transcription</keyword>
<evidence type="ECO:0000259" key="5">
    <source>
        <dbReference type="PROSITE" id="PS50977"/>
    </source>
</evidence>
<dbReference type="EMBL" id="BAABAT010000052">
    <property type="protein sequence ID" value="GAA4262513.1"/>
    <property type="molecule type" value="Genomic_DNA"/>
</dbReference>
<dbReference type="InterPro" id="IPR050109">
    <property type="entry name" value="HTH-type_TetR-like_transc_reg"/>
</dbReference>
<dbReference type="InterPro" id="IPR023772">
    <property type="entry name" value="DNA-bd_HTH_TetR-type_CS"/>
</dbReference>
<dbReference type="PRINTS" id="PR00455">
    <property type="entry name" value="HTHTETR"/>
</dbReference>
<dbReference type="InterPro" id="IPR009057">
    <property type="entry name" value="Homeodomain-like_sf"/>
</dbReference>